<dbReference type="AlphaFoldDB" id="A0AAV5DKP8"/>
<dbReference type="EMBL" id="BQKI01000017">
    <property type="protein sequence ID" value="GJN10480.1"/>
    <property type="molecule type" value="Genomic_DNA"/>
</dbReference>
<dbReference type="PANTHER" id="PTHR34709">
    <property type="entry name" value="OS10G0396666 PROTEIN"/>
    <property type="match status" value="1"/>
</dbReference>
<evidence type="ECO:0000313" key="2">
    <source>
        <dbReference type="EMBL" id="GJN10480.1"/>
    </source>
</evidence>
<protein>
    <recommendedName>
        <fullName evidence="1">F-box domain-containing protein</fullName>
    </recommendedName>
</protein>
<proteinExistence type="predicted"/>
<dbReference type="Pfam" id="PF00646">
    <property type="entry name" value="F-box"/>
    <property type="match status" value="1"/>
</dbReference>
<dbReference type="Gene3D" id="1.20.1280.50">
    <property type="match status" value="1"/>
</dbReference>
<dbReference type="InterPro" id="IPR055312">
    <property type="entry name" value="FBL15-like"/>
</dbReference>
<dbReference type="PANTHER" id="PTHR34709:SF61">
    <property type="entry name" value="OS07G0229100 PROTEIN"/>
    <property type="match status" value="1"/>
</dbReference>
<evidence type="ECO:0000259" key="1">
    <source>
        <dbReference type="Pfam" id="PF00646"/>
    </source>
</evidence>
<gene>
    <name evidence="2" type="primary">ga28577</name>
    <name evidence="2" type="ORF">PR202_ga28577</name>
</gene>
<comment type="caution">
    <text evidence="2">The sequence shown here is derived from an EMBL/GenBank/DDBJ whole genome shotgun (WGS) entry which is preliminary data.</text>
</comment>
<dbReference type="InterPro" id="IPR036047">
    <property type="entry name" value="F-box-like_dom_sf"/>
</dbReference>
<dbReference type="InterPro" id="IPR001810">
    <property type="entry name" value="F-box_dom"/>
</dbReference>
<reference evidence="2" key="2">
    <citation type="submission" date="2021-12" db="EMBL/GenBank/DDBJ databases">
        <title>Resequencing data analysis of finger millet.</title>
        <authorList>
            <person name="Hatakeyama M."/>
            <person name="Aluri S."/>
            <person name="Balachadran M.T."/>
            <person name="Sivarajan S.R."/>
            <person name="Poveda L."/>
            <person name="Shimizu-Inatsugi R."/>
            <person name="Schlapbach R."/>
            <person name="Sreeman S.M."/>
            <person name="Shimizu K.K."/>
        </authorList>
    </citation>
    <scope>NUCLEOTIDE SEQUENCE</scope>
</reference>
<accession>A0AAV5DKP8</accession>
<keyword evidence="3" id="KW-1185">Reference proteome</keyword>
<name>A0AAV5DKP8_ELECO</name>
<dbReference type="SUPFAM" id="SSF81383">
    <property type="entry name" value="F-box domain"/>
    <property type="match status" value="1"/>
</dbReference>
<organism evidence="2 3">
    <name type="scientific">Eleusine coracana subsp. coracana</name>
    <dbReference type="NCBI Taxonomy" id="191504"/>
    <lineage>
        <taxon>Eukaryota</taxon>
        <taxon>Viridiplantae</taxon>
        <taxon>Streptophyta</taxon>
        <taxon>Embryophyta</taxon>
        <taxon>Tracheophyta</taxon>
        <taxon>Spermatophyta</taxon>
        <taxon>Magnoliopsida</taxon>
        <taxon>Liliopsida</taxon>
        <taxon>Poales</taxon>
        <taxon>Poaceae</taxon>
        <taxon>PACMAD clade</taxon>
        <taxon>Chloridoideae</taxon>
        <taxon>Cynodonteae</taxon>
        <taxon>Eleusininae</taxon>
        <taxon>Eleusine</taxon>
    </lineage>
</organism>
<dbReference type="Proteomes" id="UP001054889">
    <property type="component" value="Unassembled WGS sequence"/>
</dbReference>
<sequence length="255" mass="29093">MGCVSPILNVSDWAARLDSYGGEPAAKRSNVSPSGALPDDVLMLILLHLETISEAVRTSGLSRRWRRVCTLLSELKFYLVWFQGPCELGDIVSSRCPGLCKLSLCNTHGLTTLVVRSESLLQMDLYCLYGLLQLKIDPSTLKELTLHRCFVGNNFLRLLQWFQFIHTLSIALIYSKMIFCVDTYYEQERCNFQYLMEDIKVLPNVVFLTMLVINQRHTFSASSFHVLRLCTGISRLLLVLHTSRELEVKLCLAMY</sequence>
<evidence type="ECO:0000313" key="3">
    <source>
        <dbReference type="Proteomes" id="UP001054889"/>
    </source>
</evidence>
<feature type="domain" description="F-box" evidence="1">
    <location>
        <begin position="37"/>
        <end position="73"/>
    </location>
</feature>
<reference evidence="2" key="1">
    <citation type="journal article" date="2018" name="DNA Res.">
        <title>Multiple hybrid de novo genome assembly of finger millet, an orphan allotetraploid crop.</title>
        <authorList>
            <person name="Hatakeyama M."/>
            <person name="Aluri S."/>
            <person name="Balachadran M.T."/>
            <person name="Sivarajan S.R."/>
            <person name="Patrignani A."/>
            <person name="Gruter S."/>
            <person name="Poveda L."/>
            <person name="Shimizu-Inatsugi R."/>
            <person name="Baeten J."/>
            <person name="Francoijs K.J."/>
            <person name="Nataraja K.N."/>
            <person name="Reddy Y.A.N."/>
            <person name="Phadnis S."/>
            <person name="Ravikumar R.L."/>
            <person name="Schlapbach R."/>
            <person name="Sreeman S.M."/>
            <person name="Shimizu K.K."/>
        </authorList>
    </citation>
    <scope>NUCLEOTIDE SEQUENCE</scope>
</reference>